<dbReference type="Proteomes" id="UP000516018">
    <property type="component" value="Chromosome"/>
</dbReference>
<reference evidence="2 3" key="1">
    <citation type="submission" date="2020-08" db="EMBL/GenBank/DDBJ databases">
        <title>Lysobacter sp. II4 sp. nov., isolated from soil.</title>
        <authorList>
            <person name="Woo C.Y."/>
            <person name="Kim J."/>
        </authorList>
    </citation>
    <scope>NUCLEOTIDE SEQUENCE [LARGE SCALE GENOMIC DNA]</scope>
    <source>
        <strain evidence="2 3">II4</strain>
    </source>
</reference>
<proteinExistence type="predicted"/>
<keyword evidence="1" id="KW-0812">Transmembrane</keyword>
<name>A0A7H0FV20_9GAMM</name>
<organism evidence="2 3">
    <name type="scientific">Agrilutibacter terrestris</name>
    <dbReference type="NCBI Taxonomy" id="2865112"/>
    <lineage>
        <taxon>Bacteria</taxon>
        <taxon>Pseudomonadati</taxon>
        <taxon>Pseudomonadota</taxon>
        <taxon>Gammaproteobacteria</taxon>
        <taxon>Lysobacterales</taxon>
        <taxon>Lysobacteraceae</taxon>
        <taxon>Agrilutibacter</taxon>
    </lineage>
</organism>
<dbReference type="RefSeq" id="WP_187711332.1">
    <property type="nucleotide sequence ID" value="NZ_CP060820.1"/>
</dbReference>
<gene>
    <name evidence="2" type="ORF">H8B22_10250</name>
</gene>
<feature type="transmembrane region" description="Helical" evidence="1">
    <location>
        <begin position="286"/>
        <end position="302"/>
    </location>
</feature>
<keyword evidence="3" id="KW-1185">Reference proteome</keyword>
<protein>
    <submittedName>
        <fullName evidence="2">UPF0104 family protein</fullName>
    </submittedName>
</protein>
<keyword evidence="1" id="KW-1133">Transmembrane helix</keyword>
<dbReference type="EMBL" id="CP060820">
    <property type="protein sequence ID" value="QNP39886.1"/>
    <property type="molecule type" value="Genomic_DNA"/>
</dbReference>
<dbReference type="AlphaFoldDB" id="A0A7H0FV20"/>
<feature type="transmembrane region" description="Helical" evidence="1">
    <location>
        <begin position="159"/>
        <end position="183"/>
    </location>
</feature>
<feature type="transmembrane region" description="Helical" evidence="1">
    <location>
        <begin position="204"/>
        <end position="227"/>
    </location>
</feature>
<feature type="transmembrane region" description="Helical" evidence="1">
    <location>
        <begin position="233"/>
        <end position="252"/>
    </location>
</feature>
<dbReference type="KEGG" id="lsx:H8B22_10250"/>
<accession>A0A7H0FV20</accession>
<sequence length="317" mass="33323">MKPRHPLLHRLRRIAWWLVPVAVLALVARAARAIDWRGVGEAMAGFDPGTLLVAALLSATSYLVYCGYELAARHYAHHALSPRRTALIGGIAYALGLNIGALFGATGARLRLYTRAGLGIAAVTRIVAFATSTNWLGYLLLAGALFASGAVQAPSRFAALAGALPWLGAAMLAAAALYLLACWRLHGRMFHVRGHHFRLPSVPLALLQFALAALNWALMAAILYVLLPAAADYPTVLGALLLAAVATALVHVPGGVGVLEAVFVAALAPRIPVAAVLAALFAYRTLYYLLPLAAALPAYLLLELRGHTPATATGENG</sequence>
<evidence type="ECO:0000256" key="1">
    <source>
        <dbReference type="SAM" id="Phobius"/>
    </source>
</evidence>
<feature type="transmembrane region" description="Helical" evidence="1">
    <location>
        <begin position="86"/>
        <end position="106"/>
    </location>
</feature>
<feature type="transmembrane region" description="Helical" evidence="1">
    <location>
        <begin position="112"/>
        <end position="128"/>
    </location>
</feature>
<keyword evidence="1" id="KW-0472">Membrane</keyword>
<evidence type="ECO:0000313" key="3">
    <source>
        <dbReference type="Proteomes" id="UP000516018"/>
    </source>
</evidence>
<feature type="transmembrane region" description="Helical" evidence="1">
    <location>
        <begin position="135"/>
        <end position="153"/>
    </location>
</feature>
<feature type="transmembrane region" description="Helical" evidence="1">
    <location>
        <begin position="46"/>
        <end position="65"/>
    </location>
</feature>
<evidence type="ECO:0000313" key="2">
    <source>
        <dbReference type="EMBL" id="QNP39886.1"/>
    </source>
</evidence>